<feature type="domain" description="STAS" evidence="2">
    <location>
        <begin position="16"/>
        <end position="106"/>
    </location>
</feature>
<evidence type="ECO:0000313" key="3">
    <source>
        <dbReference type="EMBL" id="WSB05849.1"/>
    </source>
</evidence>
<dbReference type="Gene3D" id="3.30.750.24">
    <property type="entry name" value="STAS domain"/>
    <property type="match status" value="1"/>
</dbReference>
<name>A0ABZ1EP63_9ACTN</name>
<dbReference type="InterPro" id="IPR036513">
    <property type="entry name" value="STAS_dom_sf"/>
</dbReference>
<evidence type="ECO:0000259" key="2">
    <source>
        <dbReference type="PROSITE" id="PS50801"/>
    </source>
</evidence>
<dbReference type="Proteomes" id="UP001356428">
    <property type="component" value="Chromosome"/>
</dbReference>
<dbReference type="EMBL" id="CP109083">
    <property type="protein sequence ID" value="WSB05849.1"/>
    <property type="molecule type" value="Genomic_DNA"/>
</dbReference>
<dbReference type="InterPro" id="IPR002645">
    <property type="entry name" value="STAS_dom"/>
</dbReference>
<protein>
    <submittedName>
        <fullName evidence="3">STAS domain-containing protein</fullName>
    </submittedName>
</protein>
<dbReference type="PROSITE" id="PS50801">
    <property type="entry name" value="STAS"/>
    <property type="match status" value="1"/>
</dbReference>
<dbReference type="PANTHER" id="PTHR33495">
    <property type="entry name" value="ANTI-SIGMA FACTOR ANTAGONIST TM_1081-RELATED-RELATED"/>
    <property type="match status" value="1"/>
</dbReference>
<dbReference type="RefSeq" id="WP_326707497.1">
    <property type="nucleotide sequence ID" value="NZ_CP109083.1"/>
</dbReference>
<reference evidence="3 4" key="1">
    <citation type="submission" date="2022-10" db="EMBL/GenBank/DDBJ databases">
        <title>The complete genomes of actinobacterial strains from the NBC collection.</title>
        <authorList>
            <person name="Joergensen T.S."/>
            <person name="Alvarez Arevalo M."/>
            <person name="Sterndorff E.B."/>
            <person name="Faurdal D."/>
            <person name="Vuksanovic O."/>
            <person name="Mourched A.-S."/>
            <person name="Charusanti P."/>
            <person name="Shaw S."/>
            <person name="Blin K."/>
            <person name="Weber T."/>
        </authorList>
    </citation>
    <scope>NUCLEOTIDE SEQUENCE [LARGE SCALE GENOMIC DNA]</scope>
    <source>
        <strain evidence="3 4">NBC 01792</strain>
    </source>
</reference>
<dbReference type="InterPro" id="IPR058548">
    <property type="entry name" value="MlaB-like_STAS"/>
</dbReference>
<evidence type="ECO:0000313" key="4">
    <source>
        <dbReference type="Proteomes" id="UP001356428"/>
    </source>
</evidence>
<sequence length="106" mass="11596">MTIPDPEGSRPSPLPVISPHGEFDMDNTTSLGAEIETMAAVHGGVVVDASRITFADSSFLRMILNTHQRTDLRIAAPSRRVARLFDLAGVDTYLRIYPTLETARTV</sequence>
<dbReference type="Pfam" id="PF13466">
    <property type="entry name" value="STAS_2"/>
    <property type="match status" value="1"/>
</dbReference>
<organism evidence="3 4">
    <name type="scientific">Streptomyces cyaneofuscatus</name>
    <dbReference type="NCBI Taxonomy" id="66883"/>
    <lineage>
        <taxon>Bacteria</taxon>
        <taxon>Bacillati</taxon>
        <taxon>Actinomycetota</taxon>
        <taxon>Actinomycetes</taxon>
        <taxon>Kitasatosporales</taxon>
        <taxon>Streptomycetaceae</taxon>
        <taxon>Streptomyces</taxon>
    </lineage>
</organism>
<proteinExistence type="predicted"/>
<dbReference type="PANTHER" id="PTHR33495:SF2">
    <property type="entry name" value="ANTI-SIGMA FACTOR ANTAGONIST TM_1081-RELATED"/>
    <property type="match status" value="1"/>
</dbReference>
<dbReference type="CDD" id="cd07043">
    <property type="entry name" value="STAS_anti-anti-sigma_factors"/>
    <property type="match status" value="1"/>
</dbReference>
<keyword evidence="4" id="KW-1185">Reference proteome</keyword>
<accession>A0ABZ1EP63</accession>
<gene>
    <name evidence="3" type="ORF">OG849_00610</name>
</gene>
<dbReference type="SUPFAM" id="SSF52091">
    <property type="entry name" value="SpoIIaa-like"/>
    <property type="match status" value="1"/>
</dbReference>
<feature type="region of interest" description="Disordered" evidence="1">
    <location>
        <begin position="1"/>
        <end position="21"/>
    </location>
</feature>
<evidence type="ECO:0000256" key="1">
    <source>
        <dbReference type="SAM" id="MobiDB-lite"/>
    </source>
</evidence>